<keyword evidence="1" id="KW-0472">Membrane</keyword>
<keyword evidence="1" id="KW-1133">Transmembrane helix</keyword>
<feature type="transmembrane region" description="Helical" evidence="1">
    <location>
        <begin position="225"/>
        <end position="242"/>
    </location>
</feature>
<dbReference type="HOGENOM" id="CLU_716541_0_0_1"/>
<evidence type="ECO:0000313" key="2">
    <source>
        <dbReference type="EnsemblProtists" id="EOD22180"/>
    </source>
</evidence>
<accession>A0A0D3JF95</accession>
<evidence type="ECO:0008006" key="4">
    <source>
        <dbReference type="Google" id="ProtNLM"/>
    </source>
</evidence>
<sequence length="386" mass="41303">MPASALRTLWTVAKPKTPMVAVRWRERRRLRSFGGLSFTATRSPKRRDRAVASSLSKTMAQDDWREVLLLVDTPKGPRSLRTRLSAAATLAEVECEAVSMASAVGGGVADVIPLEYYDALFSEWCVLTTSVLPGLPATATLRCGGSAACASSGWMGSSPGGLRLGELQSLGRRQSLEEPQALRGLPDGRRRSDAGQHRSLLAALAAEDLTALPLAAIWLEERLKTVSLATVCVVALGFLAWYLQSALQMLLIAALLAVLLEPLVDRLSAPPCGGMPSLALPRPLAIAITLALVLALFLLLLLLLYNAVDSFMRRAPEFGDASQHALEARARLGPYFDIDILAKALATSIKDASMMSAALAGTFSFVGGLLFRGLAIMARREIEPGR</sequence>
<evidence type="ECO:0000313" key="3">
    <source>
        <dbReference type="Proteomes" id="UP000013827"/>
    </source>
</evidence>
<dbReference type="PaxDb" id="2903-EOD22180"/>
<organism evidence="2 3">
    <name type="scientific">Emiliania huxleyi (strain CCMP1516)</name>
    <dbReference type="NCBI Taxonomy" id="280463"/>
    <lineage>
        <taxon>Eukaryota</taxon>
        <taxon>Haptista</taxon>
        <taxon>Haptophyta</taxon>
        <taxon>Prymnesiophyceae</taxon>
        <taxon>Isochrysidales</taxon>
        <taxon>Noelaerhabdaceae</taxon>
        <taxon>Emiliania</taxon>
    </lineage>
</organism>
<feature type="transmembrane region" description="Helical" evidence="1">
    <location>
        <begin position="247"/>
        <end position="264"/>
    </location>
</feature>
<dbReference type="RefSeq" id="XP_005774609.1">
    <property type="nucleotide sequence ID" value="XM_005774552.1"/>
</dbReference>
<feature type="transmembrane region" description="Helical" evidence="1">
    <location>
        <begin position="357"/>
        <end position="378"/>
    </location>
</feature>
<reference evidence="3" key="1">
    <citation type="journal article" date="2013" name="Nature">
        <title>Pan genome of the phytoplankton Emiliania underpins its global distribution.</title>
        <authorList>
            <person name="Read B.A."/>
            <person name="Kegel J."/>
            <person name="Klute M.J."/>
            <person name="Kuo A."/>
            <person name="Lefebvre S.C."/>
            <person name="Maumus F."/>
            <person name="Mayer C."/>
            <person name="Miller J."/>
            <person name="Monier A."/>
            <person name="Salamov A."/>
            <person name="Young J."/>
            <person name="Aguilar M."/>
            <person name="Claverie J.M."/>
            <person name="Frickenhaus S."/>
            <person name="Gonzalez K."/>
            <person name="Herman E.K."/>
            <person name="Lin Y.C."/>
            <person name="Napier J."/>
            <person name="Ogata H."/>
            <person name="Sarno A.F."/>
            <person name="Shmutz J."/>
            <person name="Schroeder D."/>
            <person name="de Vargas C."/>
            <person name="Verret F."/>
            <person name="von Dassow P."/>
            <person name="Valentin K."/>
            <person name="Van de Peer Y."/>
            <person name="Wheeler G."/>
            <person name="Dacks J.B."/>
            <person name="Delwiche C.F."/>
            <person name="Dyhrman S.T."/>
            <person name="Glockner G."/>
            <person name="John U."/>
            <person name="Richards T."/>
            <person name="Worden A.Z."/>
            <person name="Zhang X."/>
            <person name="Grigoriev I.V."/>
            <person name="Allen A.E."/>
            <person name="Bidle K."/>
            <person name="Borodovsky M."/>
            <person name="Bowler C."/>
            <person name="Brownlee C."/>
            <person name="Cock J.M."/>
            <person name="Elias M."/>
            <person name="Gladyshev V.N."/>
            <person name="Groth M."/>
            <person name="Guda C."/>
            <person name="Hadaegh A."/>
            <person name="Iglesias-Rodriguez M.D."/>
            <person name="Jenkins J."/>
            <person name="Jones B.M."/>
            <person name="Lawson T."/>
            <person name="Leese F."/>
            <person name="Lindquist E."/>
            <person name="Lobanov A."/>
            <person name="Lomsadze A."/>
            <person name="Malik S.B."/>
            <person name="Marsh M.E."/>
            <person name="Mackinder L."/>
            <person name="Mock T."/>
            <person name="Mueller-Roeber B."/>
            <person name="Pagarete A."/>
            <person name="Parker M."/>
            <person name="Probert I."/>
            <person name="Quesneville H."/>
            <person name="Raines C."/>
            <person name="Rensing S.A."/>
            <person name="Riano-Pachon D.M."/>
            <person name="Richier S."/>
            <person name="Rokitta S."/>
            <person name="Shiraiwa Y."/>
            <person name="Soanes D.M."/>
            <person name="van der Giezen M."/>
            <person name="Wahlund T.M."/>
            <person name="Williams B."/>
            <person name="Wilson W."/>
            <person name="Wolfe G."/>
            <person name="Wurch L.L."/>
        </authorList>
    </citation>
    <scope>NUCLEOTIDE SEQUENCE</scope>
</reference>
<evidence type="ECO:0000256" key="1">
    <source>
        <dbReference type="SAM" id="Phobius"/>
    </source>
</evidence>
<dbReference type="EnsemblProtists" id="EOD22180">
    <property type="protein sequence ID" value="EOD22180"/>
    <property type="gene ID" value="EMIHUDRAFT_207316"/>
</dbReference>
<protein>
    <recommendedName>
        <fullName evidence="4">CNNM transmembrane domain-containing protein</fullName>
    </recommendedName>
</protein>
<keyword evidence="1" id="KW-0812">Transmembrane</keyword>
<dbReference type="GeneID" id="17267727"/>
<name>A0A0D3JF95_EMIH1</name>
<dbReference type="Proteomes" id="UP000013827">
    <property type="component" value="Unassembled WGS sequence"/>
</dbReference>
<dbReference type="KEGG" id="ehx:EMIHUDRAFT_207316"/>
<dbReference type="AlphaFoldDB" id="A0A0D3JF95"/>
<reference evidence="2" key="2">
    <citation type="submission" date="2024-10" db="UniProtKB">
        <authorList>
            <consortium name="EnsemblProtists"/>
        </authorList>
    </citation>
    <scope>IDENTIFICATION</scope>
</reference>
<proteinExistence type="predicted"/>
<keyword evidence="3" id="KW-1185">Reference proteome</keyword>
<feature type="transmembrane region" description="Helical" evidence="1">
    <location>
        <begin position="284"/>
        <end position="305"/>
    </location>
</feature>